<evidence type="ECO:0000313" key="2">
    <source>
        <dbReference type="Proteomes" id="UP001202328"/>
    </source>
</evidence>
<comment type="caution">
    <text evidence="1">The sequence shown here is derived from an EMBL/GenBank/DDBJ whole genome shotgun (WGS) entry which is preliminary data.</text>
</comment>
<dbReference type="EMBL" id="JAJJMB010002292">
    <property type="protein sequence ID" value="KAI3952225.1"/>
    <property type="molecule type" value="Genomic_DNA"/>
</dbReference>
<dbReference type="PANTHER" id="PTHR34778:SF2">
    <property type="entry name" value="OS02G0580700 PROTEIN"/>
    <property type="match status" value="1"/>
</dbReference>
<sequence length="79" mass="8910">MEQVEELEKLGSLKKAYADIILNTAKEAAARIMVSERKAYRFQQELCAAKQEGLDMLLRLKQITDSKKSVGVSVIFGYD</sequence>
<dbReference type="PANTHER" id="PTHR34778">
    <property type="entry name" value="OS02G0580700 PROTEIN"/>
    <property type="match status" value="1"/>
</dbReference>
<name>A0AAD4XUQ2_9MAGN</name>
<dbReference type="Proteomes" id="UP001202328">
    <property type="component" value="Unassembled WGS sequence"/>
</dbReference>
<dbReference type="AlphaFoldDB" id="A0AAD4XUQ2"/>
<accession>A0AAD4XUQ2</accession>
<proteinExistence type="predicted"/>
<keyword evidence="2" id="KW-1185">Reference proteome</keyword>
<protein>
    <submittedName>
        <fullName evidence="1">Uncharacterized protein</fullName>
    </submittedName>
</protein>
<reference evidence="1" key="1">
    <citation type="submission" date="2022-04" db="EMBL/GenBank/DDBJ databases">
        <title>A functionally conserved STORR gene fusion in Papaver species that diverged 16.8 million years ago.</title>
        <authorList>
            <person name="Catania T."/>
        </authorList>
    </citation>
    <scope>NUCLEOTIDE SEQUENCE</scope>
    <source>
        <strain evidence="1">S-188037</strain>
    </source>
</reference>
<evidence type="ECO:0000313" key="1">
    <source>
        <dbReference type="EMBL" id="KAI3952225.1"/>
    </source>
</evidence>
<gene>
    <name evidence="1" type="ORF">MKW98_005920</name>
</gene>
<organism evidence="1 2">
    <name type="scientific">Papaver atlanticum</name>
    <dbReference type="NCBI Taxonomy" id="357466"/>
    <lineage>
        <taxon>Eukaryota</taxon>
        <taxon>Viridiplantae</taxon>
        <taxon>Streptophyta</taxon>
        <taxon>Embryophyta</taxon>
        <taxon>Tracheophyta</taxon>
        <taxon>Spermatophyta</taxon>
        <taxon>Magnoliopsida</taxon>
        <taxon>Ranunculales</taxon>
        <taxon>Papaveraceae</taxon>
        <taxon>Papaveroideae</taxon>
        <taxon>Papaver</taxon>
    </lineage>
</organism>